<keyword evidence="1" id="KW-0472">Membrane</keyword>
<reference evidence="2" key="1">
    <citation type="journal article" date="2023" name="Front. Microbiol.">
        <title>Phylogeography and host specificity of Pasteurellaceae pathogenic to sea-farmed fish in the north-east Atlantic.</title>
        <authorList>
            <person name="Gulla S."/>
            <person name="Colquhoun D.J."/>
            <person name="Olsen A.B."/>
            <person name="Spilsberg B."/>
            <person name="Lagesen K."/>
            <person name="Aakesson C.P."/>
            <person name="Strom S."/>
            <person name="Manji F."/>
            <person name="Birkbeck T.H."/>
            <person name="Nilsen H.K."/>
        </authorList>
    </citation>
    <scope>NUCLEOTIDE SEQUENCE</scope>
    <source>
        <strain evidence="2">98B1</strain>
    </source>
</reference>
<gene>
    <name evidence="2" type="ORF">QJU97_03220</name>
</gene>
<keyword evidence="1" id="KW-0812">Transmembrane</keyword>
<dbReference type="EMBL" id="JASAYT010000007">
    <property type="protein sequence ID" value="MDP8174467.1"/>
    <property type="molecule type" value="Genomic_DNA"/>
</dbReference>
<protein>
    <submittedName>
        <fullName evidence="2">Uncharacterized protein</fullName>
    </submittedName>
</protein>
<comment type="caution">
    <text evidence="2">The sequence shown here is derived from an EMBL/GenBank/DDBJ whole genome shotgun (WGS) entry which is preliminary data.</text>
</comment>
<evidence type="ECO:0000313" key="3">
    <source>
        <dbReference type="Proteomes" id="UP001231736"/>
    </source>
</evidence>
<feature type="transmembrane region" description="Helical" evidence="1">
    <location>
        <begin position="12"/>
        <end position="39"/>
    </location>
</feature>
<sequence>MFNFWNEIHNNYTSIITFFDDIGIIITFSTLVFTLWNFLSNYKNNKKLNKNIQIKLLCEGKKPKILLQTIKRRYFTRSEVQGILGNCYAKEQRYDSSFLSTRIFSKQLEKVQNGESDILEITLTSSEEFDKFQSSE</sequence>
<evidence type="ECO:0000313" key="2">
    <source>
        <dbReference type="EMBL" id="MDP8174467.1"/>
    </source>
</evidence>
<organism evidence="2 3">
    <name type="scientific">Phocoenobacter skyensis</name>
    <dbReference type="NCBI Taxonomy" id="97481"/>
    <lineage>
        <taxon>Bacteria</taxon>
        <taxon>Pseudomonadati</taxon>
        <taxon>Pseudomonadota</taxon>
        <taxon>Gammaproteobacteria</taxon>
        <taxon>Pasteurellales</taxon>
        <taxon>Pasteurellaceae</taxon>
        <taxon>Phocoenobacter</taxon>
    </lineage>
</organism>
<keyword evidence="1" id="KW-1133">Transmembrane helix</keyword>
<dbReference type="Proteomes" id="UP001231736">
    <property type="component" value="Unassembled WGS sequence"/>
</dbReference>
<name>A0AAJ6P262_9PAST</name>
<dbReference type="AlphaFoldDB" id="A0AAJ6P262"/>
<evidence type="ECO:0000256" key="1">
    <source>
        <dbReference type="SAM" id="Phobius"/>
    </source>
</evidence>
<dbReference type="RefSeq" id="WP_306375584.1">
    <property type="nucleotide sequence ID" value="NZ_JASAYT010000007.1"/>
</dbReference>
<proteinExistence type="predicted"/>
<accession>A0AAJ6P262</accession>